<dbReference type="Proteomes" id="UP000245263">
    <property type="component" value="Chromosome 1"/>
</dbReference>
<sequence>MRLSCGKFGFEKNGSVERYGSTLGSGNTSLMKDRIDKTKFEFKYSLGRINLYFHGYRESKT</sequence>
<name>A0ABN6KKH3_9LEPT</name>
<evidence type="ECO:0000313" key="1">
    <source>
        <dbReference type="EMBL" id="BDA79671.1"/>
    </source>
</evidence>
<protein>
    <submittedName>
        <fullName evidence="1">Uncharacterized protein</fullName>
    </submittedName>
</protein>
<organism evidence="1 2">
    <name type="scientific">Leptospira kobayashii</name>
    <dbReference type="NCBI Taxonomy" id="1917830"/>
    <lineage>
        <taxon>Bacteria</taxon>
        <taxon>Pseudomonadati</taxon>
        <taxon>Spirochaetota</taxon>
        <taxon>Spirochaetia</taxon>
        <taxon>Leptospirales</taxon>
        <taxon>Leptospiraceae</taxon>
        <taxon>Leptospira</taxon>
    </lineage>
</organism>
<proteinExistence type="predicted"/>
<gene>
    <name evidence="1" type="ORF">LPTSP3_g26010</name>
</gene>
<dbReference type="EMBL" id="AP025028">
    <property type="protein sequence ID" value="BDA79671.1"/>
    <property type="molecule type" value="Genomic_DNA"/>
</dbReference>
<reference evidence="1 2" key="1">
    <citation type="submission" date="2021-08" db="EMBL/GenBank/DDBJ databases">
        <title>Complete genome sequence of Leptospira kobayashii strain E30.</title>
        <authorList>
            <person name="Nakao R."/>
            <person name="Nakamura S."/>
            <person name="Masuzawa T."/>
            <person name="Koizumi N."/>
        </authorList>
    </citation>
    <scope>NUCLEOTIDE SEQUENCE [LARGE SCALE GENOMIC DNA]</scope>
    <source>
        <strain evidence="1 2">E30</strain>
    </source>
</reference>
<evidence type="ECO:0000313" key="2">
    <source>
        <dbReference type="Proteomes" id="UP000245263"/>
    </source>
</evidence>
<keyword evidence="2" id="KW-1185">Reference proteome</keyword>
<accession>A0ABN6KKH3</accession>